<dbReference type="Pfam" id="PF09820">
    <property type="entry name" value="AAA-ATPase_like"/>
    <property type="match status" value="1"/>
</dbReference>
<gene>
    <name evidence="2" type="ORF">LY90DRAFT_506582</name>
</gene>
<protein>
    <recommendedName>
        <fullName evidence="1">AAA-ATPase-like domain-containing protein</fullName>
    </recommendedName>
</protein>
<evidence type="ECO:0000259" key="1">
    <source>
        <dbReference type="Pfam" id="PF09820"/>
    </source>
</evidence>
<dbReference type="OrthoDB" id="2111466at2759"/>
<name>A0A1Y2DD50_9FUNG</name>
<evidence type="ECO:0000313" key="3">
    <source>
        <dbReference type="Proteomes" id="UP000193920"/>
    </source>
</evidence>
<accession>A0A1Y2DD50</accession>
<comment type="caution">
    <text evidence="2">The sequence shown here is derived from an EMBL/GenBank/DDBJ whole genome shotgun (WGS) entry which is preliminary data.</text>
</comment>
<reference evidence="2 3" key="1">
    <citation type="submission" date="2016-08" db="EMBL/GenBank/DDBJ databases">
        <title>A Parts List for Fungal Cellulosomes Revealed by Comparative Genomics.</title>
        <authorList>
            <consortium name="DOE Joint Genome Institute"/>
            <person name="Haitjema C.H."/>
            <person name="Gilmore S.P."/>
            <person name="Henske J.K."/>
            <person name="Solomon K.V."/>
            <person name="De Groot R."/>
            <person name="Kuo A."/>
            <person name="Mondo S.J."/>
            <person name="Salamov A.A."/>
            <person name="Labutti K."/>
            <person name="Zhao Z."/>
            <person name="Chiniquy J."/>
            <person name="Barry K."/>
            <person name="Brewer H.M."/>
            <person name="Purvine S.O."/>
            <person name="Wright A.T."/>
            <person name="Boxma B."/>
            <person name="Van Alen T."/>
            <person name="Hackstein J.H."/>
            <person name="Baker S.E."/>
            <person name="Grigoriev I.V."/>
            <person name="O'Malley M.A."/>
        </authorList>
    </citation>
    <scope>NUCLEOTIDE SEQUENCE [LARGE SCALE GENOMIC DNA]</scope>
    <source>
        <strain evidence="2 3">G1</strain>
    </source>
</reference>
<dbReference type="Proteomes" id="UP000193920">
    <property type="component" value="Unassembled WGS sequence"/>
</dbReference>
<dbReference type="AlphaFoldDB" id="A0A1Y2DD50"/>
<proteinExistence type="predicted"/>
<evidence type="ECO:0000313" key="2">
    <source>
        <dbReference type="EMBL" id="ORY57046.1"/>
    </source>
</evidence>
<dbReference type="STRING" id="1754190.A0A1Y2DD50"/>
<keyword evidence="3" id="KW-1185">Reference proteome</keyword>
<dbReference type="PANTHER" id="PTHR34825:SF1">
    <property type="entry name" value="AAA-ATPASE-LIKE DOMAIN-CONTAINING PROTEIN"/>
    <property type="match status" value="1"/>
</dbReference>
<organism evidence="2 3">
    <name type="scientific">Neocallimastix californiae</name>
    <dbReference type="NCBI Taxonomy" id="1754190"/>
    <lineage>
        <taxon>Eukaryota</taxon>
        <taxon>Fungi</taxon>
        <taxon>Fungi incertae sedis</taxon>
        <taxon>Chytridiomycota</taxon>
        <taxon>Chytridiomycota incertae sedis</taxon>
        <taxon>Neocallimastigomycetes</taxon>
        <taxon>Neocallimastigales</taxon>
        <taxon>Neocallimastigaceae</taxon>
        <taxon>Neocallimastix</taxon>
    </lineage>
</organism>
<sequence length="279" mass="33402">MLVSYYSKGIDQKEIFDKLKVAQGKSSDEEFNKIEREEYFKFQSMYHTLYFDFSYGVADFDSLDEYLNSINQNLKEDIEKFYPDSKILKSYNNRIYNNLRNLYIEKDGKFIIIIDEWDYIISSEKFSADDQKRYITFLQYLIKDQPYIAFTYMTGIFPIAKQLPQSSLNCLKEYSMLNDQVYYQYFGFIEQEVRDPCENNKTISYEKLEDWYNGYKGPNDEKIFNTWSVCQTLSENKISNYWTNTGRFDELITIINFNLPGIKDEILELINGEKHHQVV</sequence>
<feature type="domain" description="AAA-ATPase-like" evidence="1">
    <location>
        <begin position="1"/>
        <end position="162"/>
    </location>
</feature>
<dbReference type="InterPro" id="IPR018631">
    <property type="entry name" value="AAA-ATPase-like_dom"/>
</dbReference>
<dbReference type="EMBL" id="MCOG01000071">
    <property type="protein sequence ID" value="ORY57046.1"/>
    <property type="molecule type" value="Genomic_DNA"/>
</dbReference>
<dbReference type="PANTHER" id="PTHR34825">
    <property type="entry name" value="CONSERVED PROTEIN, WITH A WEAK D-GALACTARATE DEHYDRATASE/ALTRONATE HYDROLASE DOMAIN"/>
    <property type="match status" value="1"/>
</dbReference>